<proteinExistence type="predicted"/>
<dbReference type="EMBL" id="CAJVQA010013068">
    <property type="protein sequence ID" value="CAG8721669.1"/>
    <property type="molecule type" value="Genomic_DNA"/>
</dbReference>
<dbReference type="Proteomes" id="UP000789759">
    <property type="component" value="Unassembled WGS sequence"/>
</dbReference>
<dbReference type="PANTHER" id="PTHR20531">
    <property type="entry name" value="N-ALPHA-ACETYLTRANSFERASE 40"/>
    <property type="match status" value="1"/>
</dbReference>
<comment type="caution">
    <text evidence="7">The sequence shown here is derived from an EMBL/GenBank/DDBJ whole genome shotgun (WGS) entry which is preliminary data.</text>
</comment>
<protein>
    <submittedName>
        <fullName evidence="7">17080_t:CDS:1</fullName>
    </submittedName>
</protein>
<feature type="non-terminal residue" evidence="7">
    <location>
        <position position="102"/>
    </location>
</feature>
<evidence type="ECO:0000256" key="2">
    <source>
        <dbReference type="ARBA" id="ARBA00004496"/>
    </source>
</evidence>
<name>A0A9N9I5H6_9GLOM</name>
<dbReference type="InterPro" id="IPR039949">
    <property type="entry name" value="NAA40"/>
</dbReference>
<dbReference type="OrthoDB" id="424551at2759"/>
<dbReference type="GO" id="GO:0005634">
    <property type="term" value="C:nucleus"/>
    <property type="evidence" value="ECO:0007669"/>
    <property type="project" value="UniProtKB-SubCell"/>
</dbReference>
<dbReference type="Gene3D" id="3.40.630.30">
    <property type="match status" value="1"/>
</dbReference>
<sequence>TIVEYYPITTVPNALQGWAFHLIQSNTKKYYENSRIGWNPSNKVKELCESGARYLIARKVHTINNNVIIGNPIGFVMFQFTFEETMADDNRKIETIYWYINF</sequence>
<evidence type="ECO:0000256" key="4">
    <source>
        <dbReference type="ARBA" id="ARBA00022679"/>
    </source>
</evidence>
<evidence type="ECO:0000313" key="8">
    <source>
        <dbReference type="Proteomes" id="UP000789759"/>
    </source>
</evidence>
<evidence type="ECO:0000256" key="5">
    <source>
        <dbReference type="ARBA" id="ARBA00023242"/>
    </source>
</evidence>
<dbReference type="GO" id="GO:0043998">
    <property type="term" value="F:histone H2A acetyltransferase activity"/>
    <property type="evidence" value="ECO:0007669"/>
    <property type="project" value="InterPro"/>
</dbReference>
<organism evidence="7 8">
    <name type="scientific">Cetraspora pellucida</name>
    <dbReference type="NCBI Taxonomy" id="1433469"/>
    <lineage>
        <taxon>Eukaryota</taxon>
        <taxon>Fungi</taxon>
        <taxon>Fungi incertae sedis</taxon>
        <taxon>Mucoromycota</taxon>
        <taxon>Glomeromycotina</taxon>
        <taxon>Glomeromycetes</taxon>
        <taxon>Diversisporales</taxon>
        <taxon>Gigasporaceae</taxon>
        <taxon>Cetraspora</taxon>
    </lineage>
</organism>
<keyword evidence="6" id="KW-0012">Acyltransferase</keyword>
<comment type="subcellular location">
    <subcellularLocation>
        <location evidence="2">Cytoplasm</location>
    </subcellularLocation>
    <subcellularLocation>
        <location evidence="1">Nucleus</location>
    </subcellularLocation>
</comment>
<dbReference type="AlphaFoldDB" id="A0A9N9I5H6"/>
<dbReference type="GO" id="GO:1990189">
    <property type="term" value="F:protein N-terminal-serine acetyltransferase activity"/>
    <property type="evidence" value="ECO:0007669"/>
    <property type="project" value="TreeGrafter"/>
</dbReference>
<evidence type="ECO:0000256" key="3">
    <source>
        <dbReference type="ARBA" id="ARBA00022490"/>
    </source>
</evidence>
<keyword evidence="5" id="KW-0539">Nucleus</keyword>
<reference evidence="7" key="1">
    <citation type="submission" date="2021-06" db="EMBL/GenBank/DDBJ databases">
        <authorList>
            <person name="Kallberg Y."/>
            <person name="Tangrot J."/>
            <person name="Rosling A."/>
        </authorList>
    </citation>
    <scope>NUCLEOTIDE SEQUENCE</scope>
    <source>
        <strain evidence="7">FL966</strain>
    </source>
</reference>
<dbReference type="GO" id="GO:0010485">
    <property type="term" value="F:histone H4 acetyltransferase activity"/>
    <property type="evidence" value="ECO:0007669"/>
    <property type="project" value="InterPro"/>
</dbReference>
<gene>
    <name evidence="7" type="ORF">CPELLU_LOCUS12938</name>
</gene>
<keyword evidence="4" id="KW-0808">Transferase</keyword>
<dbReference type="GO" id="GO:0005737">
    <property type="term" value="C:cytoplasm"/>
    <property type="evidence" value="ECO:0007669"/>
    <property type="project" value="UniProtKB-SubCell"/>
</dbReference>
<evidence type="ECO:0000256" key="1">
    <source>
        <dbReference type="ARBA" id="ARBA00004123"/>
    </source>
</evidence>
<evidence type="ECO:0000256" key="6">
    <source>
        <dbReference type="ARBA" id="ARBA00023315"/>
    </source>
</evidence>
<accession>A0A9N9I5H6</accession>
<keyword evidence="8" id="KW-1185">Reference proteome</keyword>
<evidence type="ECO:0000313" key="7">
    <source>
        <dbReference type="EMBL" id="CAG8721669.1"/>
    </source>
</evidence>
<dbReference type="PANTHER" id="PTHR20531:SF1">
    <property type="entry name" value="N-ALPHA-ACETYLTRANSFERASE 40"/>
    <property type="match status" value="1"/>
</dbReference>
<keyword evidence="3" id="KW-0963">Cytoplasm</keyword>